<evidence type="ECO:0000256" key="7">
    <source>
        <dbReference type="ARBA" id="ARBA00022840"/>
    </source>
</evidence>
<dbReference type="InterPro" id="IPR014721">
    <property type="entry name" value="Ribsml_uS5_D2-typ_fold_subgr"/>
</dbReference>
<dbReference type="InterPro" id="IPR013750">
    <property type="entry name" value="GHMP_kinase_C_dom"/>
</dbReference>
<feature type="binding site" evidence="9">
    <location>
        <begin position="104"/>
        <end position="114"/>
    </location>
    <ligand>
        <name>ATP</name>
        <dbReference type="ChEBI" id="CHEBI:30616"/>
    </ligand>
</feature>
<dbReference type="KEGG" id="cmv:CMUST_05150"/>
<proteinExistence type="inferred from homology"/>
<dbReference type="HAMAP" id="MF_00061">
    <property type="entry name" value="IspE"/>
    <property type="match status" value="1"/>
</dbReference>
<evidence type="ECO:0000256" key="3">
    <source>
        <dbReference type="ARBA" id="ARBA00017473"/>
    </source>
</evidence>
<dbReference type="PANTHER" id="PTHR43527:SF2">
    <property type="entry name" value="4-DIPHOSPHOCYTIDYL-2-C-METHYL-D-ERYTHRITOL KINASE, CHLOROPLASTIC"/>
    <property type="match status" value="1"/>
</dbReference>
<dbReference type="Proteomes" id="UP000035199">
    <property type="component" value="Chromosome"/>
</dbReference>
<dbReference type="GO" id="GO:0005524">
    <property type="term" value="F:ATP binding"/>
    <property type="evidence" value="ECO:0007669"/>
    <property type="project" value="UniProtKB-UniRule"/>
</dbReference>
<dbReference type="SUPFAM" id="SSF54211">
    <property type="entry name" value="Ribosomal protein S5 domain 2-like"/>
    <property type="match status" value="1"/>
</dbReference>
<dbReference type="STRING" id="571915.CMUST_05150"/>
<evidence type="ECO:0000256" key="5">
    <source>
        <dbReference type="ARBA" id="ARBA00022741"/>
    </source>
</evidence>
<evidence type="ECO:0000256" key="2">
    <source>
        <dbReference type="ARBA" id="ARBA00012052"/>
    </source>
</evidence>
<evidence type="ECO:0000259" key="11">
    <source>
        <dbReference type="Pfam" id="PF08544"/>
    </source>
</evidence>
<sequence>MYPPTTVTAYAHGKINLHLGVGSLRSDGYHDLVTIFQSVDRHDVVTLEVMDGLPGEILELTCATRGVPTDETNLAWRAVAAVFAAAPDPAALPAVCIDITKKIPTAGGMAGGSADAAAALLAANHLIGAPLTKEELLKLAADLGSDVPFTLLGGTAIGTGRGENLTTVLNRATLHWVLAFSSAGLSTPDVFRTLDNLGHTPHLDSTELQQALAAGNPETIAGLLHNDLQPAAISLQPEIRTTLRLGEEAGALAGIVSGSGPTCAFLCADAQSAQEVAAELSLHSAVAVTTSPAKGAYLEGH</sequence>
<reference evidence="13" key="2">
    <citation type="submission" date="2015-05" db="EMBL/GenBank/DDBJ databases">
        <title>Complete genome sequence of Corynebacterium mustelae DSM 45274, isolated from various tissues of a male ferret with lethal sepsis.</title>
        <authorList>
            <person name="Ruckert C."/>
            <person name="Albersmeier A."/>
            <person name="Winkler A."/>
            <person name="Tauch A."/>
        </authorList>
    </citation>
    <scope>NUCLEOTIDE SEQUENCE [LARGE SCALE GENOMIC DNA]</scope>
    <source>
        <strain evidence="13">DSM 45274</strain>
    </source>
</reference>
<keyword evidence="5 9" id="KW-0547">Nucleotide-binding</keyword>
<evidence type="ECO:0000256" key="8">
    <source>
        <dbReference type="ARBA" id="ARBA00032554"/>
    </source>
</evidence>
<evidence type="ECO:0000256" key="6">
    <source>
        <dbReference type="ARBA" id="ARBA00022777"/>
    </source>
</evidence>
<dbReference type="Pfam" id="PF00288">
    <property type="entry name" value="GHMP_kinases_N"/>
    <property type="match status" value="1"/>
</dbReference>
<dbReference type="Gene3D" id="3.30.70.890">
    <property type="entry name" value="GHMP kinase, C-terminal domain"/>
    <property type="match status" value="1"/>
</dbReference>
<evidence type="ECO:0000256" key="9">
    <source>
        <dbReference type="HAMAP-Rule" id="MF_00061"/>
    </source>
</evidence>
<evidence type="ECO:0000313" key="12">
    <source>
        <dbReference type="EMBL" id="AKK05368.1"/>
    </source>
</evidence>
<dbReference type="Gene3D" id="3.30.230.10">
    <property type="match status" value="1"/>
</dbReference>
<keyword evidence="7 9" id="KW-0067">ATP-binding</keyword>
<organism evidence="12 13">
    <name type="scientific">Corynebacterium mustelae</name>
    <dbReference type="NCBI Taxonomy" id="571915"/>
    <lineage>
        <taxon>Bacteria</taxon>
        <taxon>Bacillati</taxon>
        <taxon>Actinomycetota</taxon>
        <taxon>Actinomycetes</taxon>
        <taxon>Mycobacteriales</taxon>
        <taxon>Corynebacteriaceae</taxon>
        <taxon>Corynebacterium</taxon>
    </lineage>
</organism>
<dbReference type="UniPathway" id="UPA00056">
    <property type="reaction ID" value="UER00094"/>
</dbReference>
<name>A0A0G3H0L9_9CORY</name>
<protein>
    <recommendedName>
        <fullName evidence="3 9">4-diphosphocytidyl-2-C-methyl-D-erythritol kinase</fullName>
        <shortName evidence="9">CMK</shortName>
        <ecNumber evidence="2 9">2.7.1.148</ecNumber>
    </recommendedName>
    <alternativeName>
        <fullName evidence="8 9">4-(cytidine-5'-diphospho)-2-C-methyl-D-erythritol kinase</fullName>
    </alternativeName>
</protein>
<feature type="active site" evidence="9">
    <location>
        <position position="146"/>
    </location>
</feature>
<dbReference type="GO" id="GO:0050515">
    <property type="term" value="F:4-(cytidine 5'-diphospho)-2-C-methyl-D-erythritol kinase activity"/>
    <property type="evidence" value="ECO:0007669"/>
    <property type="project" value="UniProtKB-UniRule"/>
</dbReference>
<dbReference type="PATRIC" id="fig|571915.4.peg.1090"/>
<evidence type="ECO:0000259" key="10">
    <source>
        <dbReference type="Pfam" id="PF00288"/>
    </source>
</evidence>
<accession>A0A0G3H0L9</accession>
<keyword evidence="9" id="KW-0414">Isoprene biosynthesis</keyword>
<dbReference type="GO" id="GO:0016114">
    <property type="term" value="P:terpenoid biosynthetic process"/>
    <property type="evidence" value="ECO:0007669"/>
    <property type="project" value="UniProtKB-UniRule"/>
</dbReference>
<reference evidence="12 13" key="1">
    <citation type="journal article" date="2015" name="Genome Announc.">
        <title>Complete Genome Sequence of the Type Strain Corynebacterium mustelae DSM 45274, Isolated from Various Tissues of a Male Ferret with Lethal Sepsis.</title>
        <authorList>
            <person name="Ruckert C."/>
            <person name="Eimer J."/>
            <person name="Winkler A."/>
            <person name="Tauch A."/>
        </authorList>
    </citation>
    <scope>NUCLEOTIDE SEQUENCE [LARGE SCALE GENOMIC DNA]</scope>
    <source>
        <strain evidence="12 13">DSM 45274</strain>
    </source>
</reference>
<dbReference type="NCBIfam" id="NF002870">
    <property type="entry name" value="PRK03188.1"/>
    <property type="match status" value="1"/>
</dbReference>
<dbReference type="InterPro" id="IPR006204">
    <property type="entry name" value="GHMP_kinase_N_dom"/>
</dbReference>
<keyword evidence="4 9" id="KW-0808">Transferase</keyword>
<comment type="function">
    <text evidence="9">Catalyzes the phosphorylation of the position 2 hydroxy group of 4-diphosphocytidyl-2C-methyl-D-erythritol.</text>
</comment>
<dbReference type="SUPFAM" id="SSF55060">
    <property type="entry name" value="GHMP Kinase, C-terminal domain"/>
    <property type="match status" value="1"/>
</dbReference>
<comment type="similarity">
    <text evidence="1 9">Belongs to the GHMP kinase family. IspE subfamily.</text>
</comment>
<dbReference type="RefSeq" id="WP_047261596.1">
    <property type="nucleotide sequence ID" value="NZ_CP011542.1"/>
</dbReference>
<dbReference type="EMBL" id="CP011542">
    <property type="protein sequence ID" value="AKK05368.1"/>
    <property type="molecule type" value="Genomic_DNA"/>
</dbReference>
<evidence type="ECO:0000313" key="13">
    <source>
        <dbReference type="Proteomes" id="UP000035199"/>
    </source>
</evidence>
<comment type="catalytic activity">
    <reaction evidence="9">
        <text>4-CDP-2-C-methyl-D-erythritol + ATP = 4-CDP-2-C-methyl-D-erythritol 2-phosphate + ADP + H(+)</text>
        <dbReference type="Rhea" id="RHEA:18437"/>
        <dbReference type="ChEBI" id="CHEBI:15378"/>
        <dbReference type="ChEBI" id="CHEBI:30616"/>
        <dbReference type="ChEBI" id="CHEBI:57823"/>
        <dbReference type="ChEBI" id="CHEBI:57919"/>
        <dbReference type="ChEBI" id="CHEBI:456216"/>
        <dbReference type="EC" id="2.7.1.148"/>
    </reaction>
</comment>
<dbReference type="InterPro" id="IPR020568">
    <property type="entry name" value="Ribosomal_Su5_D2-typ_SF"/>
</dbReference>
<keyword evidence="6 9" id="KW-0418">Kinase</keyword>
<gene>
    <name evidence="9 12" type="primary">ispE</name>
    <name evidence="12" type="ORF">CMUST_05150</name>
</gene>
<dbReference type="OrthoDB" id="3173073at2"/>
<dbReference type="EC" id="2.7.1.148" evidence="2 9"/>
<feature type="domain" description="GHMP kinase C-terminal" evidence="11">
    <location>
        <begin position="209"/>
        <end position="281"/>
    </location>
</feature>
<dbReference type="Pfam" id="PF08544">
    <property type="entry name" value="GHMP_kinases_C"/>
    <property type="match status" value="1"/>
</dbReference>
<dbReference type="InterPro" id="IPR036554">
    <property type="entry name" value="GHMP_kinase_C_sf"/>
</dbReference>
<dbReference type="GO" id="GO:0019288">
    <property type="term" value="P:isopentenyl diphosphate biosynthetic process, methylerythritol 4-phosphate pathway"/>
    <property type="evidence" value="ECO:0007669"/>
    <property type="project" value="UniProtKB-UniRule"/>
</dbReference>
<evidence type="ECO:0000256" key="4">
    <source>
        <dbReference type="ARBA" id="ARBA00022679"/>
    </source>
</evidence>
<dbReference type="PIRSF" id="PIRSF010376">
    <property type="entry name" value="IspE"/>
    <property type="match status" value="1"/>
</dbReference>
<dbReference type="PANTHER" id="PTHR43527">
    <property type="entry name" value="4-DIPHOSPHOCYTIDYL-2-C-METHYL-D-ERYTHRITOL KINASE, CHLOROPLASTIC"/>
    <property type="match status" value="1"/>
</dbReference>
<feature type="domain" description="GHMP kinase N-terminal" evidence="10">
    <location>
        <begin position="73"/>
        <end position="154"/>
    </location>
</feature>
<feature type="active site" evidence="9">
    <location>
        <position position="14"/>
    </location>
</feature>
<dbReference type="AlphaFoldDB" id="A0A0G3H0L9"/>
<dbReference type="NCBIfam" id="TIGR00154">
    <property type="entry name" value="ispE"/>
    <property type="match status" value="1"/>
</dbReference>
<comment type="pathway">
    <text evidence="9">Isoprenoid biosynthesis; isopentenyl diphosphate biosynthesis via DXP pathway; isopentenyl diphosphate from 1-deoxy-D-xylulose 5-phosphate: step 3/6.</text>
</comment>
<evidence type="ECO:0000256" key="1">
    <source>
        <dbReference type="ARBA" id="ARBA00009684"/>
    </source>
</evidence>
<dbReference type="InterPro" id="IPR004424">
    <property type="entry name" value="IspE"/>
</dbReference>
<keyword evidence="13" id="KW-1185">Reference proteome</keyword>